<accession>A0A9D4ZCF2</accession>
<dbReference type="EMBL" id="JABFUD020000016">
    <property type="protein sequence ID" value="KAI5068887.1"/>
    <property type="molecule type" value="Genomic_DNA"/>
</dbReference>
<evidence type="ECO:0000313" key="1">
    <source>
        <dbReference type="EMBL" id="KAI5068887.1"/>
    </source>
</evidence>
<feature type="non-terminal residue" evidence="1">
    <location>
        <position position="134"/>
    </location>
</feature>
<gene>
    <name evidence="1" type="ORF">GOP47_0017232</name>
</gene>
<sequence length="134" mass="14788">SFTIRDQTISLLLSCHPAKARVLKNELFEKNGNAACAGSSRRVTDFHTPFEGFGLILDNKSVMWFQKYSLSLSLSLSLSHTHTHTHTSFTIRDHTISLLLACHPAKARVLKNELFEKNGNAACAGSSRQGDCRG</sequence>
<protein>
    <submittedName>
        <fullName evidence="1">Uncharacterized protein</fullName>
    </submittedName>
</protein>
<keyword evidence="2" id="KW-1185">Reference proteome</keyword>
<evidence type="ECO:0000313" key="2">
    <source>
        <dbReference type="Proteomes" id="UP000886520"/>
    </source>
</evidence>
<reference evidence="1" key="1">
    <citation type="submission" date="2021-01" db="EMBL/GenBank/DDBJ databases">
        <title>Adiantum capillus-veneris genome.</title>
        <authorList>
            <person name="Fang Y."/>
            <person name="Liao Q."/>
        </authorList>
    </citation>
    <scope>NUCLEOTIDE SEQUENCE</scope>
    <source>
        <strain evidence="1">H3</strain>
        <tissue evidence="1">Leaf</tissue>
    </source>
</reference>
<organism evidence="1 2">
    <name type="scientific">Adiantum capillus-veneris</name>
    <name type="common">Maidenhair fern</name>
    <dbReference type="NCBI Taxonomy" id="13818"/>
    <lineage>
        <taxon>Eukaryota</taxon>
        <taxon>Viridiplantae</taxon>
        <taxon>Streptophyta</taxon>
        <taxon>Embryophyta</taxon>
        <taxon>Tracheophyta</taxon>
        <taxon>Polypodiopsida</taxon>
        <taxon>Polypodiidae</taxon>
        <taxon>Polypodiales</taxon>
        <taxon>Pteridineae</taxon>
        <taxon>Pteridaceae</taxon>
        <taxon>Vittarioideae</taxon>
        <taxon>Adiantum</taxon>
    </lineage>
</organism>
<proteinExistence type="predicted"/>
<name>A0A9D4ZCF2_ADICA</name>
<comment type="caution">
    <text evidence="1">The sequence shown here is derived from an EMBL/GenBank/DDBJ whole genome shotgun (WGS) entry which is preliminary data.</text>
</comment>
<dbReference type="AlphaFoldDB" id="A0A9D4ZCF2"/>
<dbReference type="Proteomes" id="UP000886520">
    <property type="component" value="Chromosome 16"/>
</dbReference>